<proteinExistence type="inferred from homology"/>
<dbReference type="SUPFAM" id="SSF51735">
    <property type="entry name" value="NAD(P)-binding Rossmann-fold domains"/>
    <property type="match status" value="1"/>
</dbReference>
<dbReference type="InterPro" id="IPR036291">
    <property type="entry name" value="NAD(P)-bd_dom_sf"/>
</dbReference>
<dbReference type="InterPro" id="IPR002204">
    <property type="entry name" value="3-OH-isobutyrate_DH-rel_CS"/>
</dbReference>
<dbReference type="Pfam" id="PF03446">
    <property type="entry name" value="NAD_binding_2"/>
    <property type="match status" value="1"/>
</dbReference>
<dbReference type="PIRSF" id="PIRSF000103">
    <property type="entry name" value="HIBADH"/>
    <property type="match status" value="1"/>
</dbReference>
<dbReference type="PROSITE" id="PS00895">
    <property type="entry name" value="3_HYDROXYISOBUT_DH"/>
    <property type="match status" value="1"/>
</dbReference>
<dbReference type="GO" id="GO:0051287">
    <property type="term" value="F:NAD binding"/>
    <property type="evidence" value="ECO:0007669"/>
    <property type="project" value="InterPro"/>
</dbReference>
<dbReference type="Proteomes" id="UP000838763">
    <property type="component" value="Unassembled WGS sequence"/>
</dbReference>
<evidence type="ECO:0000259" key="6">
    <source>
        <dbReference type="Pfam" id="PF14833"/>
    </source>
</evidence>
<accession>A0A9P1H318</accession>
<dbReference type="Gene3D" id="1.10.1040.10">
    <property type="entry name" value="N-(1-d-carboxylethyl)-l-norvaline Dehydrogenase, domain 2"/>
    <property type="match status" value="1"/>
</dbReference>
<feature type="domain" description="6-phosphogluconate dehydrogenase NADP-binding" evidence="5">
    <location>
        <begin position="2"/>
        <end position="122"/>
    </location>
</feature>
<dbReference type="GO" id="GO:0016491">
    <property type="term" value="F:oxidoreductase activity"/>
    <property type="evidence" value="ECO:0007669"/>
    <property type="project" value="UniProtKB-KW"/>
</dbReference>
<dbReference type="InterPro" id="IPR008927">
    <property type="entry name" value="6-PGluconate_DH-like_C_sf"/>
</dbReference>
<dbReference type="Gene3D" id="3.40.50.720">
    <property type="entry name" value="NAD(P)-binding Rossmann-like Domain"/>
    <property type="match status" value="1"/>
</dbReference>
<comment type="similarity">
    <text evidence="1">Belongs to the HIBADH-related family. NP60 subfamily.</text>
</comment>
<feature type="domain" description="3-hydroxyisobutyrate dehydrogenase-like NAD-binding" evidence="6">
    <location>
        <begin position="142"/>
        <end position="261"/>
    </location>
</feature>
<dbReference type="OrthoDB" id="435038at2759"/>
<dbReference type="EMBL" id="CALLCH030000011">
    <property type="protein sequence ID" value="CAI4214434.1"/>
    <property type="molecule type" value="Genomic_DNA"/>
</dbReference>
<evidence type="ECO:0000259" key="5">
    <source>
        <dbReference type="Pfam" id="PF03446"/>
    </source>
</evidence>
<keyword evidence="2" id="KW-0560">Oxidoreductase</keyword>
<dbReference type="PANTHER" id="PTHR43580">
    <property type="entry name" value="OXIDOREDUCTASE GLYR1-RELATED"/>
    <property type="match status" value="1"/>
</dbReference>
<dbReference type="PANTHER" id="PTHR43580:SF2">
    <property type="entry name" value="CYTOKINE-LIKE NUCLEAR FACTOR N-PAC"/>
    <property type="match status" value="1"/>
</dbReference>
<sequence length="271" mass="29519">MKVGFVGLGVMGTPMALNLARRYPLTVWNRSSSKYPPLRQAGAQVAESPSLLARDTDVIFTMLHDQTAIQSIFTPEFRSGLRNKTLINTSSVPVEFSKYMADEIHRAGGRFIEMPVSGKRSGEMGPLVELITKAAVYCGEIGMGLKTKFAVNTYLITMTAGLAESMALARAQDLDIRAFTQVLDAGPMASPYSKLKLEKMIDEDWSAQASINDCFNLTQIIDSASTAINAESPMIRLAGLLYKRAIEKGFGKDDMIAVEKVLGLALEKDPA</sequence>
<name>A0A9P1H318_9PEZI</name>
<dbReference type="SUPFAM" id="SSF48179">
    <property type="entry name" value="6-phosphogluconate dehydrogenase C-terminal domain-like"/>
    <property type="match status" value="1"/>
</dbReference>
<dbReference type="InterPro" id="IPR006115">
    <property type="entry name" value="6PGDH_NADP-bd"/>
</dbReference>
<dbReference type="AlphaFoldDB" id="A0A9P1H318"/>
<dbReference type="InterPro" id="IPR029154">
    <property type="entry name" value="HIBADH-like_NADP-bd"/>
</dbReference>
<organism evidence="7 8">
    <name type="scientific">Parascedosporium putredinis</name>
    <dbReference type="NCBI Taxonomy" id="1442378"/>
    <lineage>
        <taxon>Eukaryota</taxon>
        <taxon>Fungi</taxon>
        <taxon>Dikarya</taxon>
        <taxon>Ascomycota</taxon>
        <taxon>Pezizomycotina</taxon>
        <taxon>Sordariomycetes</taxon>
        <taxon>Hypocreomycetidae</taxon>
        <taxon>Microascales</taxon>
        <taxon>Microascaceae</taxon>
        <taxon>Parascedosporium</taxon>
    </lineage>
</organism>
<dbReference type="InterPro" id="IPR051265">
    <property type="entry name" value="HIBADH-related_NP60_sf"/>
</dbReference>
<dbReference type="InterPro" id="IPR013328">
    <property type="entry name" value="6PGD_dom2"/>
</dbReference>
<evidence type="ECO:0000313" key="8">
    <source>
        <dbReference type="Proteomes" id="UP000838763"/>
    </source>
</evidence>
<comment type="caution">
    <text evidence="7">The sequence shown here is derived from an EMBL/GenBank/DDBJ whole genome shotgun (WGS) entry which is preliminary data.</text>
</comment>
<keyword evidence="3" id="KW-0520">NAD</keyword>
<feature type="active site" evidence="4">
    <location>
        <position position="148"/>
    </location>
</feature>
<reference evidence="7" key="1">
    <citation type="submission" date="2022-11" db="EMBL/GenBank/DDBJ databases">
        <authorList>
            <person name="Scott C."/>
            <person name="Bruce N."/>
        </authorList>
    </citation>
    <scope>NUCLEOTIDE SEQUENCE</scope>
</reference>
<protein>
    <submittedName>
        <fullName evidence="7">Uncharacterized protein</fullName>
    </submittedName>
</protein>
<dbReference type="GO" id="GO:0050661">
    <property type="term" value="F:NADP binding"/>
    <property type="evidence" value="ECO:0007669"/>
    <property type="project" value="InterPro"/>
</dbReference>
<gene>
    <name evidence="7" type="ORF">PPNO1_LOCUS4168</name>
</gene>
<evidence type="ECO:0000313" key="7">
    <source>
        <dbReference type="EMBL" id="CAI4214434.1"/>
    </source>
</evidence>
<dbReference type="Pfam" id="PF14833">
    <property type="entry name" value="NAD_binding_11"/>
    <property type="match status" value="1"/>
</dbReference>
<keyword evidence="8" id="KW-1185">Reference proteome</keyword>
<evidence type="ECO:0000256" key="3">
    <source>
        <dbReference type="ARBA" id="ARBA00023027"/>
    </source>
</evidence>
<dbReference type="InterPro" id="IPR015815">
    <property type="entry name" value="HIBADH-related"/>
</dbReference>
<evidence type="ECO:0000256" key="4">
    <source>
        <dbReference type="PIRSR" id="PIRSR000103-1"/>
    </source>
</evidence>
<evidence type="ECO:0000256" key="1">
    <source>
        <dbReference type="ARBA" id="ARBA00007598"/>
    </source>
</evidence>
<evidence type="ECO:0000256" key="2">
    <source>
        <dbReference type="ARBA" id="ARBA00023002"/>
    </source>
</evidence>